<evidence type="ECO:0000313" key="2">
    <source>
        <dbReference type="EMBL" id="REF68298.1"/>
    </source>
</evidence>
<protein>
    <recommendedName>
        <fullName evidence="1">T6SS Transcription factor RovC-like DNA binding domain-containing protein</fullName>
    </recommendedName>
</protein>
<proteinExistence type="predicted"/>
<gene>
    <name evidence="2" type="ORF">BDD41_3337</name>
</gene>
<name>A0A3D9XFG9_PARVE</name>
<dbReference type="Pfam" id="PF10074">
    <property type="entry name" value="RovC_DNA-bd"/>
    <property type="match status" value="1"/>
</dbReference>
<accession>A0A3D9XFG9</accession>
<sequence>MRRASFGSGIAGGLRFPVRPGLSCVDTPVYWLPSCETGSLVLDALPSVLPAEGNLVDLLAVKDVRIADGTYFRCDIGGGRSLHLLRLAGVDADAPLAVVIPLDADGLDRIEAATRLLCFLMRRSVPPDRRLTERQRQRARHMLQAIDGRMSGASYREIAGAIYGADRVSAEAWKTSALRDAVMGFVRDARAMITGGYRRLLRRRRRK</sequence>
<organism evidence="2 3">
    <name type="scientific">Paracoccus versutus</name>
    <name type="common">Thiobacillus versutus</name>
    <dbReference type="NCBI Taxonomy" id="34007"/>
    <lineage>
        <taxon>Bacteria</taxon>
        <taxon>Pseudomonadati</taxon>
        <taxon>Pseudomonadota</taxon>
        <taxon>Alphaproteobacteria</taxon>
        <taxon>Rhodobacterales</taxon>
        <taxon>Paracoccaceae</taxon>
        <taxon>Paracoccus</taxon>
    </lineage>
</organism>
<reference evidence="2 3" key="1">
    <citation type="submission" date="2018-08" db="EMBL/GenBank/DDBJ databases">
        <title>Genomic Encyclopedia of Archaeal and Bacterial Type Strains, Phase II (KMG-II): from individual species to whole genera.</title>
        <authorList>
            <person name="Goeker M."/>
        </authorList>
    </citation>
    <scope>NUCLEOTIDE SEQUENCE [LARGE SCALE GENOMIC DNA]</scope>
    <source>
        <strain evidence="2 3">DSM 17099</strain>
    </source>
</reference>
<evidence type="ECO:0000259" key="1">
    <source>
        <dbReference type="Pfam" id="PF10074"/>
    </source>
</evidence>
<dbReference type="AlphaFoldDB" id="A0A3D9XFG9"/>
<dbReference type="EMBL" id="QTUJ01000003">
    <property type="protein sequence ID" value="REF68298.1"/>
    <property type="molecule type" value="Genomic_DNA"/>
</dbReference>
<dbReference type="Proteomes" id="UP000256941">
    <property type="component" value="Unassembled WGS sequence"/>
</dbReference>
<evidence type="ECO:0000313" key="3">
    <source>
        <dbReference type="Proteomes" id="UP000256941"/>
    </source>
</evidence>
<feature type="domain" description="T6SS Transcription factor RovC-like DNA binding" evidence="1">
    <location>
        <begin position="99"/>
        <end position="202"/>
    </location>
</feature>
<comment type="caution">
    <text evidence="2">The sequence shown here is derived from an EMBL/GenBank/DDBJ whole genome shotgun (WGS) entry which is preliminary data.</text>
</comment>
<dbReference type="InterPro" id="IPR018754">
    <property type="entry name" value="RovC-like_DNA-bd"/>
</dbReference>